<dbReference type="PANTHER" id="PTHR33169:SF14">
    <property type="entry name" value="TRANSCRIPTIONAL REGULATOR RV3488"/>
    <property type="match status" value="1"/>
</dbReference>
<dbReference type="EMBL" id="AP012051">
    <property type="protein sequence ID" value="BAL81553.1"/>
    <property type="molecule type" value="Genomic_DNA"/>
</dbReference>
<name>A0A7U6GFP1_CALEA</name>
<dbReference type="AlphaFoldDB" id="A0A7U6GFP1"/>
<dbReference type="Proteomes" id="UP000004793">
    <property type="component" value="Chromosome"/>
</dbReference>
<dbReference type="SUPFAM" id="SSF46785">
    <property type="entry name" value="Winged helix' DNA-binding domain"/>
    <property type="match status" value="1"/>
</dbReference>
<organism evidence="2 3">
    <name type="scientific">Caldisericum exile (strain DSM 21853 / NBRC 104410 / AZM16c01)</name>
    <dbReference type="NCBI Taxonomy" id="511051"/>
    <lineage>
        <taxon>Bacteria</taxon>
        <taxon>Pseudomonadati</taxon>
        <taxon>Caldisericota/Cryosericota group</taxon>
        <taxon>Caldisericota</taxon>
        <taxon>Caldisericia</taxon>
        <taxon>Caldisericales</taxon>
        <taxon>Caldisericaceae</taxon>
        <taxon>Caldisericum</taxon>
    </lineage>
</organism>
<accession>A0A7U6GFP1</accession>
<dbReference type="PANTHER" id="PTHR33169">
    <property type="entry name" value="PADR-FAMILY TRANSCRIPTIONAL REGULATOR"/>
    <property type="match status" value="1"/>
</dbReference>
<reference evidence="2 3" key="1">
    <citation type="submission" date="2011-01" db="EMBL/GenBank/DDBJ databases">
        <title>Whole genome sequence of Caldisericum exile AZM16c01.</title>
        <authorList>
            <person name="Narita-Yamada S."/>
            <person name="Kawakoshi A."/>
            <person name="Nakamura S."/>
            <person name="Sasagawa M."/>
            <person name="Fukada J."/>
            <person name="Sekine M."/>
            <person name="Kato Y."/>
            <person name="Fukai R."/>
            <person name="Sasaki K."/>
            <person name="Hanamaki A."/>
            <person name="Narita H."/>
            <person name="Konno Y."/>
            <person name="Mori K."/>
            <person name="Yamazaki S."/>
            <person name="Suzuki K."/>
            <person name="Fujita N."/>
        </authorList>
    </citation>
    <scope>NUCLEOTIDE SEQUENCE [LARGE SCALE GENOMIC DNA]</scope>
    <source>
        <strain evidence="3">DSM 21853 / NBRC 104410 / AZM16c01</strain>
    </source>
</reference>
<proteinExistence type="predicted"/>
<sequence length="130" mass="14792">MKRKCGRGCANFTDIGVSQNIVLRAWILSYLKLNGPKHGYDIISGFIETFKNLAEDFGPSEMGAFYKIMRMFEMEGLVTSSWEISVSGPAKRVYTITEKGIEELKDLEKKLQFSKSIIEKLINMIKEASR</sequence>
<dbReference type="InterPro" id="IPR005149">
    <property type="entry name" value="Tscrpt_reg_PadR_N"/>
</dbReference>
<dbReference type="OrthoDB" id="9808017at2"/>
<feature type="domain" description="Transcription regulator PadR N-terminal" evidence="1">
    <location>
        <begin position="27"/>
        <end position="105"/>
    </location>
</feature>
<dbReference type="KEGG" id="cex:CSE_14270"/>
<keyword evidence="3" id="KW-1185">Reference proteome</keyword>
<protein>
    <submittedName>
        <fullName evidence="2">PadR family transcriptional regulator</fullName>
    </submittedName>
</protein>
<dbReference type="Gene3D" id="1.10.10.10">
    <property type="entry name" value="Winged helix-like DNA-binding domain superfamily/Winged helix DNA-binding domain"/>
    <property type="match status" value="1"/>
</dbReference>
<dbReference type="InterPro" id="IPR036388">
    <property type="entry name" value="WH-like_DNA-bd_sf"/>
</dbReference>
<dbReference type="InterPro" id="IPR052509">
    <property type="entry name" value="Metal_resp_DNA-bind_regulator"/>
</dbReference>
<evidence type="ECO:0000313" key="3">
    <source>
        <dbReference type="Proteomes" id="UP000004793"/>
    </source>
</evidence>
<dbReference type="InterPro" id="IPR036390">
    <property type="entry name" value="WH_DNA-bd_sf"/>
</dbReference>
<evidence type="ECO:0000313" key="2">
    <source>
        <dbReference type="EMBL" id="BAL81553.1"/>
    </source>
</evidence>
<dbReference type="RefSeq" id="WP_014453948.1">
    <property type="nucleotide sequence ID" value="NC_017096.1"/>
</dbReference>
<dbReference type="Pfam" id="PF03551">
    <property type="entry name" value="PadR"/>
    <property type="match status" value="1"/>
</dbReference>
<evidence type="ECO:0000259" key="1">
    <source>
        <dbReference type="Pfam" id="PF03551"/>
    </source>
</evidence>
<gene>
    <name evidence="2" type="ordered locus">CSE_14270</name>
</gene>